<dbReference type="AlphaFoldDB" id="A0A943ECB1"/>
<sequence>MLAAAEKTAILTPWNTSDPVAGAIYSALCERHGKKVQEKLDAGFVTICGLGGLGSNIAVSLARIGVGHLRLIDFDSVDWTNLNRQSYFVEHVGQKKTDALKEFLMKINPFLAYETLTARITPENLASCVGDSPIICEAFDKADQKAMLAHEVRRQKPDAYLVSGSGMAGFGKTGLMKVREVSPHFYLCGDSISAPKPGAGLMAPRVAICSAMMANIVTWLLLGKSGAY</sequence>
<dbReference type="InterPro" id="IPR045886">
    <property type="entry name" value="ThiF/MoeB/HesA"/>
</dbReference>
<dbReference type="Proteomes" id="UP000754226">
    <property type="component" value="Unassembled WGS sequence"/>
</dbReference>
<dbReference type="NCBIfam" id="NF006395">
    <property type="entry name" value="PRK08644.1"/>
    <property type="match status" value="1"/>
</dbReference>
<reference evidence="3" key="1">
    <citation type="submission" date="2021-02" db="EMBL/GenBank/DDBJ databases">
        <title>Infant gut strain persistence is associated with maternal origin, phylogeny, and functional potential including surface adhesion and iron acquisition.</title>
        <authorList>
            <person name="Lou Y.C."/>
        </authorList>
    </citation>
    <scope>NUCLEOTIDE SEQUENCE</scope>
    <source>
        <strain evidence="3">L3_106_000M1_dasL3_106_000M1_concoct_15</strain>
    </source>
</reference>
<dbReference type="PANTHER" id="PTHR43267:SF3">
    <property type="entry name" value="THIF PROTEIN"/>
    <property type="match status" value="1"/>
</dbReference>
<dbReference type="GO" id="GO:0016779">
    <property type="term" value="F:nucleotidyltransferase activity"/>
    <property type="evidence" value="ECO:0007669"/>
    <property type="project" value="UniProtKB-KW"/>
</dbReference>
<protein>
    <submittedName>
        <fullName evidence="3">Sulfur carrier protein ThiS adenylyltransferase ThiF</fullName>
    </submittedName>
</protein>
<evidence type="ECO:0000256" key="1">
    <source>
        <dbReference type="SAM" id="Phobius"/>
    </source>
</evidence>
<feature type="transmembrane region" description="Helical" evidence="1">
    <location>
        <begin position="202"/>
        <end position="222"/>
    </location>
</feature>
<dbReference type="InterPro" id="IPR012729">
    <property type="entry name" value="ThiF_fam2"/>
</dbReference>
<evidence type="ECO:0000259" key="2">
    <source>
        <dbReference type="Pfam" id="PF00899"/>
    </source>
</evidence>
<dbReference type="SUPFAM" id="SSF69572">
    <property type="entry name" value="Activating enzymes of the ubiquitin-like proteins"/>
    <property type="match status" value="1"/>
</dbReference>
<organism evidence="3 4">
    <name type="scientific">Acidaminococcus intestini</name>
    <dbReference type="NCBI Taxonomy" id="187327"/>
    <lineage>
        <taxon>Bacteria</taxon>
        <taxon>Bacillati</taxon>
        <taxon>Bacillota</taxon>
        <taxon>Negativicutes</taxon>
        <taxon>Acidaminococcales</taxon>
        <taxon>Acidaminococcaceae</taxon>
        <taxon>Acidaminococcus</taxon>
    </lineage>
</organism>
<dbReference type="InterPro" id="IPR000594">
    <property type="entry name" value="ThiF_NAD_FAD-bd"/>
</dbReference>
<gene>
    <name evidence="3" type="primary">thiF</name>
    <name evidence="3" type="ORF">KHX13_00260</name>
</gene>
<dbReference type="Pfam" id="PF00899">
    <property type="entry name" value="ThiF"/>
    <property type="match status" value="1"/>
</dbReference>
<dbReference type="GO" id="GO:0008641">
    <property type="term" value="F:ubiquitin-like modifier activating enzyme activity"/>
    <property type="evidence" value="ECO:0007669"/>
    <property type="project" value="InterPro"/>
</dbReference>
<dbReference type="PANTHER" id="PTHR43267">
    <property type="entry name" value="TRNA THREONYLCARBAMOYLADENOSINE DEHYDRATASE"/>
    <property type="match status" value="1"/>
</dbReference>
<dbReference type="EMBL" id="JAGZCZ010000001">
    <property type="protein sequence ID" value="MBS5518778.1"/>
    <property type="molecule type" value="Genomic_DNA"/>
</dbReference>
<dbReference type="NCBIfam" id="TIGR02354">
    <property type="entry name" value="thiF_fam2"/>
    <property type="match status" value="1"/>
</dbReference>
<dbReference type="InterPro" id="IPR035985">
    <property type="entry name" value="Ubiquitin-activating_enz"/>
</dbReference>
<dbReference type="Gene3D" id="3.40.50.720">
    <property type="entry name" value="NAD(P)-binding Rossmann-like Domain"/>
    <property type="match status" value="1"/>
</dbReference>
<comment type="caution">
    <text evidence="3">The sequence shown here is derived from an EMBL/GenBank/DDBJ whole genome shotgun (WGS) entry which is preliminary data.</text>
</comment>
<dbReference type="GO" id="GO:0061503">
    <property type="term" value="F:tRNA threonylcarbamoyladenosine dehydratase"/>
    <property type="evidence" value="ECO:0007669"/>
    <property type="project" value="TreeGrafter"/>
</dbReference>
<accession>A0A943ECB1</accession>
<keyword evidence="1" id="KW-0472">Membrane</keyword>
<dbReference type="GO" id="GO:0061504">
    <property type="term" value="P:cyclic threonylcarbamoyladenosine biosynthetic process"/>
    <property type="evidence" value="ECO:0007669"/>
    <property type="project" value="TreeGrafter"/>
</dbReference>
<keyword evidence="3" id="KW-0548">Nucleotidyltransferase</keyword>
<feature type="domain" description="THIF-type NAD/FAD binding fold" evidence="2">
    <location>
        <begin position="31"/>
        <end position="224"/>
    </location>
</feature>
<name>A0A943ECB1_9FIRM</name>
<keyword evidence="1" id="KW-1133">Transmembrane helix</keyword>
<keyword evidence="1" id="KW-0812">Transmembrane</keyword>
<keyword evidence="3" id="KW-0808">Transferase</keyword>
<proteinExistence type="predicted"/>
<evidence type="ECO:0000313" key="4">
    <source>
        <dbReference type="Proteomes" id="UP000754226"/>
    </source>
</evidence>
<evidence type="ECO:0000313" key="3">
    <source>
        <dbReference type="EMBL" id="MBS5518778.1"/>
    </source>
</evidence>